<dbReference type="SUPFAM" id="SSF51735">
    <property type="entry name" value="NAD(P)-binding Rossmann-fold domains"/>
    <property type="match status" value="1"/>
</dbReference>
<dbReference type="STRING" id="1123501.Wenmar_00745"/>
<dbReference type="Gene3D" id="3.90.180.10">
    <property type="entry name" value="Medium-chain alcohol dehydrogenases, catalytic domain"/>
    <property type="match status" value="1"/>
</dbReference>
<dbReference type="Pfam" id="PF08240">
    <property type="entry name" value="ADH_N"/>
    <property type="match status" value="1"/>
</dbReference>
<dbReference type="AlphaFoldDB" id="A0A0D0Q7F0"/>
<dbReference type="SUPFAM" id="SSF50129">
    <property type="entry name" value="GroES-like"/>
    <property type="match status" value="1"/>
</dbReference>
<dbReference type="InterPro" id="IPR020843">
    <property type="entry name" value="ER"/>
</dbReference>
<feature type="domain" description="Enoyl reductase (ER)" evidence="1">
    <location>
        <begin position="10"/>
        <end position="310"/>
    </location>
</feature>
<dbReference type="PANTHER" id="PTHR44013:SF1">
    <property type="entry name" value="ZINC-TYPE ALCOHOL DEHYDROGENASE-LIKE PROTEIN C16A3.02C"/>
    <property type="match status" value="1"/>
</dbReference>
<dbReference type="InterPro" id="IPR011032">
    <property type="entry name" value="GroES-like_sf"/>
</dbReference>
<dbReference type="InterPro" id="IPR052733">
    <property type="entry name" value="Chloroplast_QOR"/>
</dbReference>
<dbReference type="Proteomes" id="UP000035100">
    <property type="component" value="Unassembled WGS sequence"/>
</dbReference>
<gene>
    <name evidence="2" type="ORF">Wenmar_00745</name>
</gene>
<dbReference type="SMART" id="SM00829">
    <property type="entry name" value="PKS_ER"/>
    <property type="match status" value="1"/>
</dbReference>
<dbReference type="PANTHER" id="PTHR44013">
    <property type="entry name" value="ZINC-TYPE ALCOHOL DEHYDROGENASE-LIKE PROTEIN C16A3.02C"/>
    <property type="match status" value="1"/>
</dbReference>
<name>A0A0D0Q7F0_9RHOB</name>
<dbReference type="Pfam" id="PF00107">
    <property type="entry name" value="ADH_zinc_N"/>
    <property type="match status" value="1"/>
</dbReference>
<evidence type="ECO:0000313" key="3">
    <source>
        <dbReference type="Proteomes" id="UP000035100"/>
    </source>
</evidence>
<dbReference type="EMBL" id="AONG01000005">
    <property type="protein sequence ID" value="KIQ70369.1"/>
    <property type="molecule type" value="Genomic_DNA"/>
</dbReference>
<accession>A0A0D0Q7F0</accession>
<protein>
    <submittedName>
        <fullName evidence="2">NADPH:quinone reductase</fullName>
    </submittedName>
</protein>
<proteinExistence type="predicted"/>
<organism evidence="2 3">
    <name type="scientific">Wenxinia marina DSM 24838</name>
    <dbReference type="NCBI Taxonomy" id="1123501"/>
    <lineage>
        <taxon>Bacteria</taxon>
        <taxon>Pseudomonadati</taxon>
        <taxon>Pseudomonadota</taxon>
        <taxon>Alphaproteobacteria</taxon>
        <taxon>Rhodobacterales</taxon>
        <taxon>Roseobacteraceae</taxon>
        <taxon>Wenxinia</taxon>
    </lineage>
</organism>
<evidence type="ECO:0000259" key="1">
    <source>
        <dbReference type="SMART" id="SM00829"/>
    </source>
</evidence>
<dbReference type="InterPro" id="IPR013149">
    <property type="entry name" value="ADH-like_C"/>
</dbReference>
<reference evidence="2 3" key="1">
    <citation type="submission" date="2013-01" db="EMBL/GenBank/DDBJ databases">
        <authorList>
            <person name="Fiebig A."/>
            <person name="Goeker M."/>
            <person name="Klenk H.-P.P."/>
        </authorList>
    </citation>
    <scope>NUCLEOTIDE SEQUENCE [LARGE SCALE GENOMIC DNA]</scope>
    <source>
        <strain evidence="2 3">DSM 24838</strain>
    </source>
</reference>
<dbReference type="InterPro" id="IPR036291">
    <property type="entry name" value="NAD(P)-bd_dom_sf"/>
</dbReference>
<dbReference type="eggNOG" id="COG0604">
    <property type="taxonomic scope" value="Bacteria"/>
</dbReference>
<dbReference type="Gene3D" id="3.40.50.720">
    <property type="entry name" value="NAD(P)-binding Rossmann-like Domain"/>
    <property type="match status" value="1"/>
</dbReference>
<comment type="caution">
    <text evidence="2">The sequence shown here is derived from an EMBL/GenBank/DDBJ whole genome shotgun (WGS) entry which is preliminary data.</text>
</comment>
<dbReference type="CDD" id="cd08267">
    <property type="entry name" value="MDR1"/>
    <property type="match status" value="1"/>
</dbReference>
<dbReference type="InterPro" id="IPR013154">
    <property type="entry name" value="ADH-like_N"/>
</dbReference>
<sequence>MKAILQDIYGGPDMLRLADVPTPEPRRGEVQLRVLACGANLSDWEGLTGRPAYARLGGLRRPRRKILGSDVVGEVIGLGEAVEGFALGQRVMGDVVTTKGGFAEVACGPAAAFAPVPDALDDVTAAALPQPGAIAVQGMAGVGPGTRVLINGAGGGSGTLAVQIARAAGAHVTAVDSAAKLDWLRGIGADEVLDYRAVDWAATGRRWDLILDMVATRPGSVVARALAPGGTYRAVGGPVRTLLPLAVGRLWRRGVRVLAVRAGREVTEGVAAMAVAGILQPVVAGTVGLDGVADLLGRVGRGEVRGKAVVVP</sequence>
<dbReference type="RefSeq" id="WP_018304113.1">
    <property type="nucleotide sequence ID" value="NZ_KB902312.1"/>
</dbReference>
<keyword evidence="3" id="KW-1185">Reference proteome</keyword>
<dbReference type="GO" id="GO:0016491">
    <property type="term" value="F:oxidoreductase activity"/>
    <property type="evidence" value="ECO:0007669"/>
    <property type="project" value="InterPro"/>
</dbReference>
<dbReference type="OrthoDB" id="9805883at2"/>
<evidence type="ECO:0000313" key="2">
    <source>
        <dbReference type="EMBL" id="KIQ70369.1"/>
    </source>
</evidence>